<dbReference type="AlphaFoldDB" id="A0A0D2Q3C1"/>
<organism evidence="11 12">
    <name type="scientific">Hypholoma sublateritium (strain FD-334 SS-4)</name>
    <dbReference type="NCBI Taxonomy" id="945553"/>
    <lineage>
        <taxon>Eukaryota</taxon>
        <taxon>Fungi</taxon>
        <taxon>Dikarya</taxon>
        <taxon>Basidiomycota</taxon>
        <taxon>Agaricomycotina</taxon>
        <taxon>Agaricomycetes</taxon>
        <taxon>Agaricomycetidae</taxon>
        <taxon>Agaricales</taxon>
        <taxon>Agaricineae</taxon>
        <taxon>Strophariaceae</taxon>
        <taxon>Hypholoma</taxon>
    </lineage>
</organism>
<feature type="binding site" description="axial binding residue" evidence="9">
    <location>
        <position position="441"/>
    </location>
    <ligand>
        <name>heme</name>
        <dbReference type="ChEBI" id="CHEBI:30413"/>
    </ligand>
    <ligandPart>
        <name>Fe</name>
        <dbReference type="ChEBI" id="CHEBI:18248"/>
    </ligandPart>
</feature>
<keyword evidence="7 9" id="KW-0408">Iron</keyword>
<evidence type="ECO:0000313" key="12">
    <source>
        <dbReference type="Proteomes" id="UP000054270"/>
    </source>
</evidence>
<dbReference type="Gene3D" id="1.10.630.10">
    <property type="entry name" value="Cytochrome P450"/>
    <property type="match status" value="1"/>
</dbReference>
<dbReference type="GO" id="GO:0016705">
    <property type="term" value="F:oxidoreductase activity, acting on paired donors, with incorporation or reduction of molecular oxygen"/>
    <property type="evidence" value="ECO:0007669"/>
    <property type="project" value="InterPro"/>
</dbReference>
<proteinExistence type="inferred from homology"/>
<dbReference type="GO" id="GO:0005506">
    <property type="term" value="F:iron ion binding"/>
    <property type="evidence" value="ECO:0007669"/>
    <property type="project" value="InterPro"/>
</dbReference>
<dbReference type="InterPro" id="IPR050364">
    <property type="entry name" value="Cytochrome_P450_fung"/>
</dbReference>
<evidence type="ECO:0000313" key="11">
    <source>
        <dbReference type="EMBL" id="KJA26070.1"/>
    </source>
</evidence>
<evidence type="ECO:0000256" key="2">
    <source>
        <dbReference type="ARBA" id="ARBA00005179"/>
    </source>
</evidence>
<evidence type="ECO:0000256" key="6">
    <source>
        <dbReference type="ARBA" id="ARBA00023002"/>
    </source>
</evidence>
<evidence type="ECO:0000256" key="7">
    <source>
        <dbReference type="ARBA" id="ARBA00023004"/>
    </source>
</evidence>
<dbReference type="PANTHER" id="PTHR46300:SF7">
    <property type="entry name" value="P450, PUTATIVE (EUROFUNG)-RELATED"/>
    <property type="match status" value="1"/>
</dbReference>
<keyword evidence="8 10" id="KW-0503">Monooxygenase</keyword>
<keyword evidence="4 9" id="KW-0349">Heme</keyword>
<dbReference type="PROSITE" id="PS00086">
    <property type="entry name" value="CYTOCHROME_P450"/>
    <property type="match status" value="1"/>
</dbReference>
<dbReference type="InterPro" id="IPR017972">
    <property type="entry name" value="Cyt_P450_CS"/>
</dbReference>
<dbReference type="EMBL" id="KN817529">
    <property type="protein sequence ID" value="KJA26070.1"/>
    <property type="molecule type" value="Genomic_DNA"/>
</dbReference>
<dbReference type="PANTHER" id="PTHR46300">
    <property type="entry name" value="P450, PUTATIVE (EUROFUNG)-RELATED-RELATED"/>
    <property type="match status" value="1"/>
</dbReference>
<dbReference type="OMA" id="MSLANAW"/>
<evidence type="ECO:0000256" key="5">
    <source>
        <dbReference type="ARBA" id="ARBA00022723"/>
    </source>
</evidence>
<dbReference type="Pfam" id="PF00067">
    <property type="entry name" value="p450"/>
    <property type="match status" value="1"/>
</dbReference>
<dbReference type="SUPFAM" id="SSF48264">
    <property type="entry name" value="Cytochrome P450"/>
    <property type="match status" value="1"/>
</dbReference>
<evidence type="ECO:0000256" key="4">
    <source>
        <dbReference type="ARBA" id="ARBA00022617"/>
    </source>
</evidence>
<dbReference type="PRINTS" id="PR00463">
    <property type="entry name" value="EP450I"/>
</dbReference>
<dbReference type="GO" id="GO:0004497">
    <property type="term" value="F:monooxygenase activity"/>
    <property type="evidence" value="ECO:0007669"/>
    <property type="project" value="UniProtKB-KW"/>
</dbReference>
<keyword evidence="5 9" id="KW-0479">Metal-binding</keyword>
<keyword evidence="12" id="KW-1185">Reference proteome</keyword>
<evidence type="ECO:0000256" key="3">
    <source>
        <dbReference type="ARBA" id="ARBA00010617"/>
    </source>
</evidence>
<keyword evidence="6 10" id="KW-0560">Oxidoreductase</keyword>
<name>A0A0D2Q3C1_HYPSF</name>
<evidence type="ECO:0000256" key="9">
    <source>
        <dbReference type="PIRSR" id="PIRSR602401-1"/>
    </source>
</evidence>
<accession>A0A0D2Q3C1</accession>
<dbReference type="InterPro" id="IPR001128">
    <property type="entry name" value="Cyt_P450"/>
</dbReference>
<evidence type="ECO:0000256" key="8">
    <source>
        <dbReference type="ARBA" id="ARBA00023033"/>
    </source>
</evidence>
<comment type="pathway">
    <text evidence="2">Secondary metabolite biosynthesis.</text>
</comment>
<sequence length="515" mass="58746">MSVYTIFAIGIALYLLKGWLARRSTLSLPPGPKGYPFIGNVYDIPHHYPWLTYTEWARIYGDVFSFSVFGKTTVVLNSIEAVTELLEKRSSNYSDRPRMVMANELMNWDWDFAHMRYSDWWRRHRRMFHQYFQPRNIALYHPIQKKLSIVLLDQLVRSPAEFAPHIRQFVASIVLQAAYGHEVKSEDDFYINLVHAAVKPLLLVVHATGKFFVEFVPSLKYIPDWIPGAGFKRNAKIWRKGALDVRNVPFDAVKKSIDEGSAQRSFVYDNMEKIRLNKTADVLEEEEIVKNCAAIIYLAGSDTTASLLLAWVMAMVLNPDVQKRAQEEIDQVVGMSRLPEFSDRNSMPYIQATLFETLRWFSVTPLALPHRAVKEDEYNGFRIPAGATVTPNTWAILHDERLYPEPFKFDPNRFLKDGVVSFAQQPDPLLTGSFGYGRRNCPGRYLALDTAWIAIASILATSHIGKTVDGKGQITEPVVAFTDGLVSHMKPYQVHFAPRFHGAIDMIESAKAHAL</sequence>
<comment type="similarity">
    <text evidence="3 10">Belongs to the cytochrome P450 family.</text>
</comment>
<dbReference type="InterPro" id="IPR002401">
    <property type="entry name" value="Cyt_P450_E_grp-I"/>
</dbReference>
<gene>
    <name evidence="11" type="ORF">HYPSUDRAFT_36932</name>
</gene>
<protein>
    <recommendedName>
        <fullName evidence="13">Cytochrome P450</fullName>
    </recommendedName>
</protein>
<dbReference type="OrthoDB" id="2789670at2759"/>
<dbReference type="Proteomes" id="UP000054270">
    <property type="component" value="Unassembled WGS sequence"/>
</dbReference>
<dbReference type="CDD" id="cd11065">
    <property type="entry name" value="CYP64-like"/>
    <property type="match status" value="1"/>
</dbReference>
<dbReference type="InterPro" id="IPR036396">
    <property type="entry name" value="Cyt_P450_sf"/>
</dbReference>
<dbReference type="STRING" id="945553.A0A0D2Q3C1"/>
<evidence type="ECO:0000256" key="10">
    <source>
        <dbReference type="RuleBase" id="RU000461"/>
    </source>
</evidence>
<evidence type="ECO:0000256" key="1">
    <source>
        <dbReference type="ARBA" id="ARBA00001971"/>
    </source>
</evidence>
<reference evidence="12" key="1">
    <citation type="submission" date="2014-04" db="EMBL/GenBank/DDBJ databases">
        <title>Evolutionary Origins and Diversification of the Mycorrhizal Mutualists.</title>
        <authorList>
            <consortium name="DOE Joint Genome Institute"/>
            <consortium name="Mycorrhizal Genomics Consortium"/>
            <person name="Kohler A."/>
            <person name="Kuo A."/>
            <person name="Nagy L.G."/>
            <person name="Floudas D."/>
            <person name="Copeland A."/>
            <person name="Barry K.W."/>
            <person name="Cichocki N."/>
            <person name="Veneault-Fourrey C."/>
            <person name="LaButti K."/>
            <person name="Lindquist E.A."/>
            <person name="Lipzen A."/>
            <person name="Lundell T."/>
            <person name="Morin E."/>
            <person name="Murat C."/>
            <person name="Riley R."/>
            <person name="Ohm R."/>
            <person name="Sun H."/>
            <person name="Tunlid A."/>
            <person name="Henrissat B."/>
            <person name="Grigoriev I.V."/>
            <person name="Hibbett D.S."/>
            <person name="Martin F."/>
        </authorList>
    </citation>
    <scope>NUCLEOTIDE SEQUENCE [LARGE SCALE GENOMIC DNA]</scope>
    <source>
        <strain evidence="12">FD-334 SS-4</strain>
    </source>
</reference>
<evidence type="ECO:0008006" key="13">
    <source>
        <dbReference type="Google" id="ProtNLM"/>
    </source>
</evidence>
<dbReference type="PRINTS" id="PR00385">
    <property type="entry name" value="P450"/>
</dbReference>
<comment type="cofactor">
    <cofactor evidence="1 9">
        <name>heme</name>
        <dbReference type="ChEBI" id="CHEBI:30413"/>
    </cofactor>
</comment>
<dbReference type="GO" id="GO:0020037">
    <property type="term" value="F:heme binding"/>
    <property type="evidence" value="ECO:0007669"/>
    <property type="project" value="InterPro"/>
</dbReference>